<evidence type="ECO:0000256" key="1">
    <source>
        <dbReference type="ARBA" id="ARBA00022552"/>
    </source>
</evidence>
<dbReference type="GO" id="GO:0005634">
    <property type="term" value="C:nucleus"/>
    <property type="evidence" value="ECO:0007669"/>
    <property type="project" value="TreeGrafter"/>
</dbReference>
<dbReference type="GO" id="GO:0003676">
    <property type="term" value="F:nucleic acid binding"/>
    <property type="evidence" value="ECO:0007669"/>
    <property type="project" value="InterPro"/>
</dbReference>
<organism evidence="6 7">
    <name type="scientific">Leptotrombidium deliense</name>
    <dbReference type="NCBI Taxonomy" id="299467"/>
    <lineage>
        <taxon>Eukaryota</taxon>
        <taxon>Metazoa</taxon>
        <taxon>Ecdysozoa</taxon>
        <taxon>Arthropoda</taxon>
        <taxon>Chelicerata</taxon>
        <taxon>Arachnida</taxon>
        <taxon>Acari</taxon>
        <taxon>Acariformes</taxon>
        <taxon>Trombidiformes</taxon>
        <taxon>Prostigmata</taxon>
        <taxon>Anystina</taxon>
        <taxon>Parasitengona</taxon>
        <taxon>Trombiculoidea</taxon>
        <taxon>Trombiculidae</taxon>
        <taxon>Leptotrombidium</taxon>
    </lineage>
</organism>
<keyword evidence="2" id="KW-0540">Nuclease</keyword>
<reference evidence="6 7" key="1">
    <citation type="journal article" date="2018" name="Gigascience">
        <title>Genomes of trombidid mites reveal novel predicted allergens and laterally-transferred genes associated with secondary metabolism.</title>
        <authorList>
            <person name="Dong X."/>
            <person name="Chaisiri K."/>
            <person name="Xia D."/>
            <person name="Armstrong S.D."/>
            <person name="Fang Y."/>
            <person name="Donnelly M.J."/>
            <person name="Kadowaki T."/>
            <person name="McGarry J.W."/>
            <person name="Darby A.C."/>
            <person name="Makepeace B.L."/>
        </authorList>
    </citation>
    <scope>NUCLEOTIDE SEQUENCE [LARGE SCALE GENOMIC DNA]</scope>
    <source>
        <strain evidence="6">UoL-UT</strain>
    </source>
</reference>
<comment type="caution">
    <text evidence="6">The sequence shown here is derived from an EMBL/GenBank/DDBJ whole genome shotgun (WGS) entry which is preliminary data.</text>
</comment>
<dbReference type="InterPro" id="IPR012337">
    <property type="entry name" value="RNaseH-like_sf"/>
</dbReference>
<evidence type="ECO:0000256" key="2">
    <source>
        <dbReference type="ARBA" id="ARBA00022722"/>
    </source>
</evidence>
<dbReference type="InterPro" id="IPR013520">
    <property type="entry name" value="Ribonucl_H"/>
</dbReference>
<proteinExistence type="predicted"/>
<accession>A0A443S0U3</accession>
<dbReference type="PANTHER" id="PTHR12801">
    <property type="entry name" value="RNA EXONUCLEASE REXO1 / RECO3 FAMILY MEMBER-RELATED"/>
    <property type="match status" value="1"/>
</dbReference>
<evidence type="ECO:0000313" key="6">
    <source>
        <dbReference type="EMBL" id="RWS21101.1"/>
    </source>
</evidence>
<dbReference type="Gene3D" id="3.30.420.10">
    <property type="entry name" value="Ribonuclease H-like superfamily/Ribonuclease H"/>
    <property type="match status" value="1"/>
</dbReference>
<dbReference type="PANTHER" id="PTHR12801:SF45">
    <property type="entry name" value="RNA EXONUCLEASE 4"/>
    <property type="match status" value="1"/>
</dbReference>
<keyword evidence="1" id="KW-0698">rRNA processing</keyword>
<dbReference type="GO" id="GO:0006364">
    <property type="term" value="P:rRNA processing"/>
    <property type="evidence" value="ECO:0007669"/>
    <property type="project" value="UniProtKB-KW"/>
</dbReference>
<gene>
    <name evidence="6" type="ORF">B4U80_11933</name>
</gene>
<dbReference type="SUPFAM" id="SSF53098">
    <property type="entry name" value="Ribonuclease H-like"/>
    <property type="match status" value="1"/>
</dbReference>
<keyword evidence="3" id="KW-0378">Hydrolase</keyword>
<protein>
    <recommendedName>
        <fullName evidence="5">Exonuclease domain-containing protein</fullName>
    </recommendedName>
</protein>
<feature type="domain" description="Exonuclease" evidence="5">
    <location>
        <begin position="68"/>
        <end position="238"/>
    </location>
</feature>
<dbReference type="InterPro" id="IPR036397">
    <property type="entry name" value="RNaseH_sf"/>
</dbReference>
<evidence type="ECO:0000313" key="7">
    <source>
        <dbReference type="Proteomes" id="UP000288716"/>
    </source>
</evidence>
<dbReference type="Proteomes" id="UP000288716">
    <property type="component" value="Unassembled WGS sequence"/>
</dbReference>
<dbReference type="STRING" id="299467.A0A443S0U3"/>
<evidence type="ECO:0000259" key="5">
    <source>
        <dbReference type="SMART" id="SM00479"/>
    </source>
</evidence>
<dbReference type="Pfam" id="PF00929">
    <property type="entry name" value="RNase_T"/>
    <property type="match status" value="1"/>
</dbReference>
<dbReference type="InterPro" id="IPR047021">
    <property type="entry name" value="REXO1/3/4-like"/>
</dbReference>
<dbReference type="SMART" id="SM00479">
    <property type="entry name" value="EXOIII"/>
    <property type="match status" value="1"/>
</dbReference>
<name>A0A443S0U3_9ACAR</name>
<dbReference type="EMBL" id="NCKV01013696">
    <property type="protein sequence ID" value="RWS21101.1"/>
    <property type="molecule type" value="Genomic_DNA"/>
</dbReference>
<dbReference type="AlphaFoldDB" id="A0A443S0U3"/>
<dbReference type="OrthoDB" id="8191639at2759"/>
<sequence length="255" mass="29481">MCSLEETTAVKKVLLRKRGREIRKRRAPLPDWSTAEPGEGAEDNRAAKVAKVHPAPKPNWFDEYTKDEVVAIDCEFVRPIGSRIAELATVAIVGGDKETIYKGMVKWEKGSFIVDYYTRRTNGFNESSLVKGKPFEEVQAKVKEILKDKLVIVCGGGNDFAALHLEMELYDVWDIQTYFQGMTSQVDRFGMPVFQPHKLRSIFKYCFPDECLNNIHTAENDALGTMRIFRWYRNNGTFLHDRRYMEDFTHMPRLK</sequence>
<dbReference type="VEuPathDB" id="VectorBase:LDEU010939"/>
<comment type="function">
    <text evidence="4">Exoribonuclease involved in ribosome biosynthesis. Involved in the processing of ITS1, the internal transcribed spacer localized between the 18S and 5.8S rRNAs.</text>
</comment>
<evidence type="ECO:0000256" key="4">
    <source>
        <dbReference type="ARBA" id="ARBA00025599"/>
    </source>
</evidence>
<dbReference type="GO" id="GO:0004527">
    <property type="term" value="F:exonuclease activity"/>
    <property type="evidence" value="ECO:0007669"/>
    <property type="project" value="InterPro"/>
</dbReference>
<evidence type="ECO:0000256" key="3">
    <source>
        <dbReference type="ARBA" id="ARBA00022801"/>
    </source>
</evidence>
<keyword evidence="7" id="KW-1185">Reference proteome</keyword>